<name>A0A975GMC6_9BACT</name>
<proteinExistence type="predicted"/>
<dbReference type="EMBL" id="CP061800">
    <property type="protein sequence ID" value="QTA85708.1"/>
    <property type="molecule type" value="Genomic_DNA"/>
</dbReference>
<gene>
    <name evidence="1" type="ORF">dnm_017220</name>
</gene>
<sequence>MTTNFYGYMKIGVILLRFVRHFTSFFAHQQPCLFNISFSSFKCLSHAGRAEERNPALS</sequence>
<dbReference type="Proteomes" id="UP000663722">
    <property type="component" value="Chromosome"/>
</dbReference>
<accession>A0A975GMC6</accession>
<reference evidence="1" key="1">
    <citation type="journal article" date="2021" name="Microb. Physiol.">
        <title>Proteogenomic Insights into the Physiology of Marine, Sulfate-Reducing, Filamentous Desulfonema limicola and Desulfonema magnum.</title>
        <authorList>
            <person name="Schnaars V."/>
            <person name="Wohlbrand L."/>
            <person name="Scheve S."/>
            <person name="Hinrichs C."/>
            <person name="Reinhardt R."/>
            <person name="Rabus R."/>
        </authorList>
    </citation>
    <scope>NUCLEOTIDE SEQUENCE</scope>
    <source>
        <strain evidence="1">4be13</strain>
    </source>
</reference>
<protein>
    <submittedName>
        <fullName evidence="1">Uncharacterized protein</fullName>
    </submittedName>
</protein>
<keyword evidence="2" id="KW-1185">Reference proteome</keyword>
<evidence type="ECO:0000313" key="2">
    <source>
        <dbReference type="Proteomes" id="UP000663722"/>
    </source>
</evidence>
<dbReference type="KEGG" id="dmm:dnm_017220"/>
<dbReference type="AlphaFoldDB" id="A0A975GMC6"/>
<evidence type="ECO:0000313" key="1">
    <source>
        <dbReference type="EMBL" id="QTA85708.1"/>
    </source>
</evidence>
<organism evidence="1 2">
    <name type="scientific">Desulfonema magnum</name>
    <dbReference type="NCBI Taxonomy" id="45655"/>
    <lineage>
        <taxon>Bacteria</taxon>
        <taxon>Pseudomonadati</taxon>
        <taxon>Thermodesulfobacteriota</taxon>
        <taxon>Desulfobacteria</taxon>
        <taxon>Desulfobacterales</taxon>
        <taxon>Desulfococcaceae</taxon>
        <taxon>Desulfonema</taxon>
    </lineage>
</organism>